<dbReference type="PANTHER" id="PTHR21581">
    <property type="entry name" value="D-ALANYL-D-ALANINE CARBOXYPEPTIDASE"/>
    <property type="match status" value="1"/>
</dbReference>
<dbReference type="GO" id="GO:0009002">
    <property type="term" value="F:serine-type D-Ala-D-Ala carboxypeptidase activity"/>
    <property type="evidence" value="ECO:0007669"/>
    <property type="project" value="InterPro"/>
</dbReference>
<evidence type="ECO:0000313" key="11">
    <source>
        <dbReference type="EMBL" id="KKQ66772.1"/>
    </source>
</evidence>
<name>A0A0G0JJ06_9BACT</name>
<dbReference type="PANTHER" id="PTHR21581:SF6">
    <property type="entry name" value="TRAFFICKING PROTEIN PARTICLE COMPLEX SUBUNIT 12"/>
    <property type="match status" value="1"/>
</dbReference>
<comment type="similarity">
    <text evidence="1 9">Belongs to the peptidase S11 family.</text>
</comment>
<dbReference type="InterPro" id="IPR001967">
    <property type="entry name" value="Peptidase_S11_N"/>
</dbReference>
<dbReference type="GO" id="GO:0071555">
    <property type="term" value="P:cell wall organization"/>
    <property type="evidence" value="ECO:0007669"/>
    <property type="project" value="UniProtKB-KW"/>
</dbReference>
<keyword evidence="11" id="KW-0645">Protease</keyword>
<keyword evidence="4" id="KW-0133">Cell shape</keyword>
<feature type="domain" description="Peptidase S11 D-alanyl-D-alanine carboxypeptidase A N-terminal" evidence="10">
    <location>
        <begin position="86"/>
        <end position="309"/>
    </location>
</feature>
<reference evidence="11 12" key="1">
    <citation type="journal article" date="2015" name="Nature">
        <title>rRNA introns, odd ribosomes, and small enigmatic genomes across a large radiation of phyla.</title>
        <authorList>
            <person name="Brown C.T."/>
            <person name="Hug L.A."/>
            <person name="Thomas B.C."/>
            <person name="Sharon I."/>
            <person name="Castelle C.J."/>
            <person name="Singh A."/>
            <person name="Wilkins M.J."/>
            <person name="Williams K.H."/>
            <person name="Banfield J.F."/>
        </authorList>
    </citation>
    <scope>NUCLEOTIDE SEQUENCE [LARGE SCALE GENOMIC DNA]</scope>
</reference>
<dbReference type="GO" id="GO:0006508">
    <property type="term" value="P:proteolysis"/>
    <property type="evidence" value="ECO:0007669"/>
    <property type="project" value="InterPro"/>
</dbReference>
<dbReference type="Pfam" id="PF00768">
    <property type="entry name" value="Peptidase_S11"/>
    <property type="match status" value="1"/>
</dbReference>
<evidence type="ECO:0000256" key="5">
    <source>
        <dbReference type="ARBA" id="ARBA00022984"/>
    </source>
</evidence>
<evidence type="ECO:0000313" key="12">
    <source>
        <dbReference type="Proteomes" id="UP000034235"/>
    </source>
</evidence>
<keyword evidence="2" id="KW-0732">Signal</keyword>
<proteinExistence type="inferred from homology"/>
<evidence type="ECO:0000256" key="7">
    <source>
        <dbReference type="PIRSR" id="PIRSR618044-1"/>
    </source>
</evidence>
<keyword evidence="5" id="KW-0573">Peptidoglycan synthesis</keyword>
<evidence type="ECO:0000256" key="3">
    <source>
        <dbReference type="ARBA" id="ARBA00022801"/>
    </source>
</evidence>
<evidence type="ECO:0000259" key="10">
    <source>
        <dbReference type="Pfam" id="PF00768"/>
    </source>
</evidence>
<sequence>MQTRIFMSIKLSTQAKAFLISFALVFVMVLIPKLKPNNVKVSTESPVKVDRFDQIIPKLQQKINNFQLKKQSSLISTAHAGASFDNAKAYALIDYDTGEVLASSNFSDRLPIASITKTMTAIVAIDLAEPNEQFIVSEYASKIPPTKIGVAPGQKMSLEELLHALLLTSANDSAQVIKEGIDKKYDGDYFIRAMNAKAQFLGLQNTSFDNPQGFDGEKNFSSAEDLSVLSRYALENYPLIAEIVKKDYHFIPANSDHKQFDLYNWNGLLGTYPGATGLKIGNTEKAGVTTAVVAEREGKKLIAVLLGAPGVLERDLWTAELLDFGFQKGANLQPVVLTELQLKEKYSTWKYW</sequence>
<feature type="active site" description="Acyl-ester intermediate" evidence="7">
    <location>
        <position position="114"/>
    </location>
</feature>
<evidence type="ECO:0000256" key="8">
    <source>
        <dbReference type="PIRSR" id="PIRSR618044-2"/>
    </source>
</evidence>
<feature type="active site" description="Proton acceptor" evidence="7">
    <location>
        <position position="117"/>
    </location>
</feature>
<dbReference type="Gene3D" id="3.40.710.10">
    <property type="entry name" value="DD-peptidase/beta-lactamase superfamily"/>
    <property type="match status" value="1"/>
</dbReference>
<comment type="caution">
    <text evidence="11">The sequence shown here is derived from an EMBL/GenBank/DDBJ whole genome shotgun (WGS) entry which is preliminary data.</text>
</comment>
<dbReference type="PATRIC" id="fig|1618422.5.peg.601"/>
<evidence type="ECO:0000256" key="6">
    <source>
        <dbReference type="ARBA" id="ARBA00023316"/>
    </source>
</evidence>
<keyword evidence="3" id="KW-0378">Hydrolase</keyword>
<dbReference type="AlphaFoldDB" id="A0A0G0JJ06"/>
<evidence type="ECO:0000256" key="9">
    <source>
        <dbReference type="RuleBase" id="RU004016"/>
    </source>
</evidence>
<dbReference type="InterPro" id="IPR012338">
    <property type="entry name" value="Beta-lactam/transpept-like"/>
</dbReference>
<evidence type="ECO:0000256" key="2">
    <source>
        <dbReference type="ARBA" id="ARBA00022729"/>
    </source>
</evidence>
<protein>
    <submittedName>
        <fullName evidence="11">Serine-type D-Ala-D-Ala carboxypeptidase</fullName>
    </submittedName>
</protein>
<dbReference type="InterPro" id="IPR018044">
    <property type="entry name" value="Peptidase_S11"/>
</dbReference>
<keyword evidence="11" id="KW-0121">Carboxypeptidase</keyword>
<dbReference type="SUPFAM" id="SSF56601">
    <property type="entry name" value="beta-lactamase/transpeptidase-like"/>
    <property type="match status" value="1"/>
</dbReference>
<feature type="binding site" evidence="8">
    <location>
        <position position="279"/>
    </location>
    <ligand>
        <name>substrate</name>
    </ligand>
</feature>
<gene>
    <name evidence="11" type="ORF">US86_C0003G0015</name>
</gene>
<dbReference type="GO" id="GO:0009252">
    <property type="term" value="P:peptidoglycan biosynthetic process"/>
    <property type="evidence" value="ECO:0007669"/>
    <property type="project" value="UniProtKB-KW"/>
</dbReference>
<keyword evidence="6" id="KW-0961">Cell wall biogenesis/degradation</keyword>
<accession>A0A0G0JJ06</accession>
<evidence type="ECO:0000256" key="1">
    <source>
        <dbReference type="ARBA" id="ARBA00007164"/>
    </source>
</evidence>
<evidence type="ECO:0000256" key="4">
    <source>
        <dbReference type="ARBA" id="ARBA00022960"/>
    </source>
</evidence>
<dbReference type="GO" id="GO:0008360">
    <property type="term" value="P:regulation of cell shape"/>
    <property type="evidence" value="ECO:0007669"/>
    <property type="project" value="UniProtKB-KW"/>
</dbReference>
<dbReference type="PRINTS" id="PR00725">
    <property type="entry name" value="DADACBPTASE1"/>
</dbReference>
<organism evidence="11 12">
    <name type="scientific">Candidatus Daviesbacteria bacterium GW2011_GWA2_38_24</name>
    <dbReference type="NCBI Taxonomy" id="1618422"/>
    <lineage>
        <taxon>Bacteria</taxon>
        <taxon>Candidatus Daviesiibacteriota</taxon>
    </lineage>
</organism>
<feature type="active site" evidence="7">
    <location>
        <position position="169"/>
    </location>
</feature>
<dbReference type="Proteomes" id="UP000034235">
    <property type="component" value="Unassembled WGS sequence"/>
</dbReference>
<dbReference type="EMBL" id="LBUP01000003">
    <property type="protein sequence ID" value="KKQ66772.1"/>
    <property type="molecule type" value="Genomic_DNA"/>
</dbReference>